<evidence type="ECO:0000256" key="2">
    <source>
        <dbReference type="ARBA" id="ARBA00004922"/>
    </source>
</evidence>
<keyword evidence="11 12" id="KW-0472">Membrane</keyword>
<dbReference type="PANTHER" id="PTHR23033:SF14">
    <property type="entry name" value="GLYCOPROTEIN-N-ACETYLGALACTOSAMINE 3-BETA-GALACTOSYLTRANSFERASE 1-RELATED"/>
    <property type="match status" value="1"/>
</dbReference>
<dbReference type="EMBL" id="MLAK01001040">
    <property type="protein sequence ID" value="OHS98681.1"/>
    <property type="molecule type" value="Genomic_DNA"/>
</dbReference>
<comment type="pathway">
    <text evidence="2">Protein modification; protein glycosylation.</text>
</comment>
<evidence type="ECO:0000256" key="11">
    <source>
        <dbReference type="ARBA" id="ARBA00023136"/>
    </source>
</evidence>
<sequence length="339" mass="39925">MPLTYQKVCSNNNHQVKVEEMTNRKYPTSIFSIYSLSLAITFLIFHFLYFQSLPEFSAIRTEAIYLASIVNSPNYFRTRNLYEKWGKKFIQKNPDSIFKFVSNTLKPEFQNMTIFVPSRVSSYRIFFQYFVSAVEDFLNNTKLNWIYRTTEDCLVDVDQLDRYMEYLTTNFSPDDIVIRGHAVQFCQAKNINCMFIHGGSGWIMSREACKCFMKNIDKLWEYHNSIPNLGDDVVLGYFAKLANLSFNDIDDHHFLGSPYNDFEIEVVTNRTWHVLPSCVAERETMLPIRKIVFWHSGRIDNYPISIGVDAKKVYPNNIYYEQLAPKRQLCEYRNDPLPK</sequence>
<dbReference type="InterPro" id="IPR026050">
    <property type="entry name" value="C1GALT1/C1GALT1_chp1"/>
</dbReference>
<dbReference type="Proteomes" id="UP000179807">
    <property type="component" value="Unassembled WGS sequence"/>
</dbReference>
<evidence type="ECO:0000256" key="3">
    <source>
        <dbReference type="ARBA" id="ARBA00006462"/>
    </source>
</evidence>
<keyword evidence="10 12" id="KW-1133">Transmembrane helix</keyword>
<keyword evidence="9" id="KW-0735">Signal-anchor</keyword>
<comment type="similarity">
    <text evidence="3">Belongs to the glycosyltransferase 31 family. Beta3-Gal-T subfamily.</text>
</comment>
<dbReference type="RefSeq" id="XP_068351818.1">
    <property type="nucleotide sequence ID" value="XM_068509921.1"/>
</dbReference>
<dbReference type="Gene3D" id="3.90.550.50">
    <property type="match status" value="1"/>
</dbReference>
<evidence type="ECO:0000259" key="13">
    <source>
        <dbReference type="Pfam" id="PF02434"/>
    </source>
</evidence>
<dbReference type="PANTHER" id="PTHR23033">
    <property type="entry name" value="BETA1,3-GALACTOSYLTRANSFERASE"/>
    <property type="match status" value="1"/>
</dbReference>
<dbReference type="GO" id="GO:0000166">
    <property type="term" value="F:nucleotide binding"/>
    <property type="evidence" value="ECO:0007669"/>
    <property type="project" value="UniProtKB-KW"/>
</dbReference>
<evidence type="ECO:0000256" key="12">
    <source>
        <dbReference type="SAM" id="Phobius"/>
    </source>
</evidence>
<gene>
    <name evidence="14" type="ORF">TRFO_34867</name>
</gene>
<dbReference type="AlphaFoldDB" id="A0A1J4JJB0"/>
<name>A0A1J4JJB0_9EUKA</name>
<comment type="subcellular location">
    <subcellularLocation>
        <location evidence="1">Membrane</location>
        <topology evidence="1">Single-pass type II membrane protein</topology>
    </subcellularLocation>
</comment>
<comment type="caution">
    <text evidence="14">The sequence shown here is derived from an EMBL/GenBank/DDBJ whole genome shotgun (WGS) entry which is preliminary data.</text>
</comment>
<evidence type="ECO:0000256" key="4">
    <source>
        <dbReference type="ARBA" id="ARBA00012557"/>
    </source>
</evidence>
<evidence type="ECO:0000256" key="8">
    <source>
        <dbReference type="ARBA" id="ARBA00022741"/>
    </source>
</evidence>
<keyword evidence="7 12" id="KW-0812">Transmembrane</keyword>
<dbReference type="VEuPathDB" id="TrichDB:TRFO_34867"/>
<evidence type="ECO:0000313" key="15">
    <source>
        <dbReference type="Proteomes" id="UP000179807"/>
    </source>
</evidence>
<accession>A0A1J4JJB0</accession>
<evidence type="ECO:0000256" key="6">
    <source>
        <dbReference type="ARBA" id="ARBA00022679"/>
    </source>
</evidence>
<dbReference type="Pfam" id="PF02434">
    <property type="entry name" value="Fringe"/>
    <property type="match status" value="1"/>
</dbReference>
<evidence type="ECO:0000256" key="1">
    <source>
        <dbReference type="ARBA" id="ARBA00004606"/>
    </source>
</evidence>
<dbReference type="InterPro" id="IPR003378">
    <property type="entry name" value="Fringe-like_glycosylTrfase"/>
</dbReference>
<dbReference type="GO" id="GO:0016020">
    <property type="term" value="C:membrane"/>
    <property type="evidence" value="ECO:0007669"/>
    <property type="project" value="UniProtKB-SubCell"/>
</dbReference>
<evidence type="ECO:0000256" key="10">
    <source>
        <dbReference type="ARBA" id="ARBA00022989"/>
    </source>
</evidence>
<keyword evidence="5" id="KW-0328">Glycosyltransferase</keyword>
<dbReference type="GeneID" id="94844625"/>
<reference evidence="14" key="1">
    <citation type="submission" date="2016-10" db="EMBL/GenBank/DDBJ databases">
        <authorList>
            <person name="Benchimol M."/>
            <person name="Almeida L.G."/>
            <person name="Vasconcelos A.T."/>
            <person name="Perreira-Neves A."/>
            <person name="Rosa I.A."/>
            <person name="Tasca T."/>
            <person name="Bogo M.R."/>
            <person name="de Souza W."/>
        </authorList>
    </citation>
    <scope>NUCLEOTIDE SEQUENCE [LARGE SCALE GENOMIC DNA]</scope>
    <source>
        <strain evidence="14">K</strain>
    </source>
</reference>
<dbReference type="GO" id="GO:0016263">
    <property type="term" value="F:glycoprotein-N-acetylgalactosamine 3-beta-galactosyltransferase activity"/>
    <property type="evidence" value="ECO:0007669"/>
    <property type="project" value="UniProtKB-EC"/>
</dbReference>
<feature type="domain" description="Fringe-like glycosyltransferase" evidence="13">
    <location>
        <begin position="127"/>
        <end position="239"/>
    </location>
</feature>
<keyword evidence="6" id="KW-0808">Transferase</keyword>
<evidence type="ECO:0000256" key="5">
    <source>
        <dbReference type="ARBA" id="ARBA00022676"/>
    </source>
</evidence>
<evidence type="ECO:0000313" key="14">
    <source>
        <dbReference type="EMBL" id="OHS98681.1"/>
    </source>
</evidence>
<dbReference type="OrthoDB" id="414175at2759"/>
<organism evidence="14 15">
    <name type="scientific">Tritrichomonas foetus</name>
    <dbReference type="NCBI Taxonomy" id="1144522"/>
    <lineage>
        <taxon>Eukaryota</taxon>
        <taxon>Metamonada</taxon>
        <taxon>Parabasalia</taxon>
        <taxon>Tritrichomonadida</taxon>
        <taxon>Tritrichomonadidae</taxon>
        <taxon>Tritrichomonas</taxon>
    </lineage>
</organism>
<protein>
    <recommendedName>
        <fullName evidence="4">N-acetylgalactosaminide beta-1,3-galactosyltransferase</fullName>
        <ecNumber evidence="4">2.4.1.122</ecNumber>
    </recommendedName>
</protein>
<feature type="transmembrane region" description="Helical" evidence="12">
    <location>
        <begin position="31"/>
        <end position="50"/>
    </location>
</feature>
<dbReference type="EC" id="2.4.1.122" evidence="4"/>
<evidence type="ECO:0000256" key="7">
    <source>
        <dbReference type="ARBA" id="ARBA00022692"/>
    </source>
</evidence>
<keyword evidence="8" id="KW-0547">Nucleotide-binding</keyword>
<evidence type="ECO:0000256" key="9">
    <source>
        <dbReference type="ARBA" id="ARBA00022968"/>
    </source>
</evidence>
<keyword evidence="15" id="KW-1185">Reference proteome</keyword>
<proteinExistence type="inferred from homology"/>